<feature type="signal peptide" evidence="1">
    <location>
        <begin position="1"/>
        <end position="22"/>
    </location>
</feature>
<keyword evidence="1" id="KW-0732">Signal</keyword>
<sequence length="75" mass="8217">MNNLLFFGIILFLINLLIIVYSDLCKDGCTILSSDCAGNCSNLAACESYKGLFASVRKRCAKLEFNCSAEDDCGY</sequence>
<evidence type="ECO:0000256" key="1">
    <source>
        <dbReference type="SAM" id="SignalP"/>
    </source>
</evidence>
<organism evidence="2 3">
    <name type="scientific">Meloidogyne incognita</name>
    <name type="common">Southern root-knot nematode worm</name>
    <name type="synonym">Oxyuris incognita</name>
    <dbReference type="NCBI Taxonomy" id="6306"/>
    <lineage>
        <taxon>Eukaryota</taxon>
        <taxon>Metazoa</taxon>
        <taxon>Ecdysozoa</taxon>
        <taxon>Nematoda</taxon>
        <taxon>Chromadorea</taxon>
        <taxon>Rhabditida</taxon>
        <taxon>Tylenchina</taxon>
        <taxon>Tylenchomorpha</taxon>
        <taxon>Tylenchoidea</taxon>
        <taxon>Meloidogynidae</taxon>
        <taxon>Meloidogyninae</taxon>
        <taxon>Meloidogyne</taxon>
        <taxon>Meloidogyne incognita group</taxon>
    </lineage>
</organism>
<keyword evidence="2" id="KW-1185">Reference proteome</keyword>
<dbReference type="Proteomes" id="UP000887563">
    <property type="component" value="Unplaced"/>
</dbReference>
<dbReference type="AlphaFoldDB" id="A0A914M3M1"/>
<evidence type="ECO:0000313" key="2">
    <source>
        <dbReference type="Proteomes" id="UP000887563"/>
    </source>
</evidence>
<protein>
    <submittedName>
        <fullName evidence="3">Uncharacterized protein</fullName>
    </submittedName>
</protein>
<name>A0A914M3M1_MELIC</name>
<accession>A0A914M3M1</accession>
<evidence type="ECO:0000313" key="3">
    <source>
        <dbReference type="WBParaSite" id="Minc3s01113g20842"/>
    </source>
</evidence>
<reference evidence="3" key="1">
    <citation type="submission" date="2022-11" db="UniProtKB">
        <authorList>
            <consortium name="WormBaseParasite"/>
        </authorList>
    </citation>
    <scope>IDENTIFICATION</scope>
</reference>
<proteinExistence type="predicted"/>
<dbReference type="WBParaSite" id="Minc3s01113g20842">
    <property type="protein sequence ID" value="Minc3s01113g20842"/>
    <property type="gene ID" value="Minc3s01113g20842"/>
</dbReference>
<feature type="chain" id="PRO_5037989818" evidence="1">
    <location>
        <begin position="23"/>
        <end position="75"/>
    </location>
</feature>